<accession>A0A4Z0FAL1</accession>
<protein>
    <submittedName>
        <fullName evidence="9">Transcriptional repressor</fullName>
    </submittedName>
</protein>
<dbReference type="InterPro" id="IPR002481">
    <property type="entry name" value="FUR"/>
</dbReference>
<dbReference type="AlphaFoldDB" id="A0A4Z0FAL1"/>
<dbReference type="PANTHER" id="PTHR33202:SF6">
    <property type="entry name" value="ZINC UPTAKE REGULATION PROTEIN"/>
    <property type="match status" value="1"/>
</dbReference>
<feature type="binding site" evidence="7">
    <location>
        <position position="160"/>
    </location>
    <ligand>
        <name>Zn(2+)</name>
        <dbReference type="ChEBI" id="CHEBI:29105"/>
    </ligand>
</feature>
<dbReference type="InterPro" id="IPR036388">
    <property type="entry name" value="WH-like_DNA-bd_sf"/>
</dbReference>
<dbReference type="EMBL" id="SRIO01000004">
    <property type="protein sequence ID" value="TFZ83214.1"/>
    <property type="molecule type" value="Genomic_DNA"/>
</dbReference>
<comment type="cofactor">
    <cofactor evidence="7">
        <name>Zn(2+)</name>
        <dbReference type="ChEBI" id="CHEBI:29105"/>
    </cofactor>
    <text evidence="7">Binds 1 zinc ion per subunit.</text>
</comment>
<dbReference type="Gene3D" id="1.10.10.10">
    <property type="entry name" value="Winged helix-like DNA-binding domain superfamily/Winged helix DNA-binding domain"/>
    <property type="match status" value="1"/>
</dbReference>
<dbReference type="PANTHER" id="PTHR33202">
    <property type="entry name" value="ZINC UPTAKE REGULATION PROTEIN"/>
    <property type="match status" value="1"/>
</dbReference>
<dbReference type="GO" id="GO:0008270">
    <property type="term" value="F:zinc ion binding"/>
    <property type="evidence" value="ECO:0007669"/>
    <property type="project" value="TreeGrafter"/>
</dbReference>
<dbReference type="OrthoDB" id="9801127at2"/>
<sequence length="185" mass="20431">MSATRILGAAADTRHNHRRCVDRALEQAESTCRNQGLRLTPIRRQILALIWRDHQPVKAYDLIDALRDQGVKTGPPTVYRALDFLLKAGLIHRLDTVNAFIGCGAHGQPHAGMFLICQSCGAVMELDAPAPVRLIREEADHLGFDLVAQAVEILGYCRRCTPHQPAEKTASASDAPDKTFRRSDT</sequence>
<keyword evidence="2" id="KW-0678">Repressor</keyword>
<feature type="binding site" evidence="7">
    <location>
        <position position="157"/>
    </location>
    <ligand>
        <name>Zn(2+)</name>
        <dbReference type="ChEBI" id="CHEBI:29105"/>
    </ligand>
</feature>
<keyword evidence="4" id="KW-0805">Transcription regulation</keyword>
<dbReference type="Pfam" id="PF01475">
    <property type="entry name" value="FUR"/>
    <property type="match status" value="1"/>
</dbReference>
<evidence type="ECO:0000256" key="7">
    <source>
        <dbReference type="PIRSR" id="PIRSR602481-1"/>
    </source>
</evidence>
<evidence type="ECO:0000256" key="8">
    <source>
        <dbReference type="SAM" id="MobiDB-lite"/>
    </source>
</evidence>
<dbReference type="Proteomes" id="UP000297890">
    <property type="component" value="Unassembled WGS sequence"/>
</dbReference>
<evidence type="ECO:0000256" key="6">
    <source>
        <dbReference type="ARBA" id="ARBA00023163"/>
    </source>
</evidence>
<dbReference type="CDD" id="cd07153">
    <property type="entry name" value="Fur_like"/>
    <property type="match status" value="1"/>
</dbReference>
<comment type="caution">
    <text evidence="9">The sequence shown here is derived from an EMBL/GenBank/DDBJ whole genome shotgun (WGS) entry which is preliminary data.</text>
</comment>
<comment type="similarity">
    <text evidence="1">Belongs to the Fur family.</text>
</comment>
<dbReference type="GO" id="GO:0005829">
    <property type="term" value="C:cytosol"/>
    <property type="evidence" value="ECO:0007669"/>
    <property type="project" value="TreeGrafter"/>
</dbReference>
<keyword evidence="6" id="KW-0804">Transcription</keyword>
<dbReference type="RefSeq" id="WP_135281094.1">
    <property type="nucleotide sequence ID" value="NZ_SRIO01000004.1"/>
</dbReference>
<evidence type="ECO:0000256" key="1">
    <source>
        <dbReference type="ARBA" id="ARBA00007957"/>
    </source>
</evidence>
<evidence type="ECO:0000256" key="4">
    <source>
        <dbReference type="ARBA" id="ARBA00023015"/>
    </source>
</evidence>
<dbReference type="InterPro" id="IPR036390">
    <property type="entry name" value="WH_DNA-bd_sf"/>
</dbReference>
<dbReference type="Gene3D" id="3.30.1490.190">
    <property type="match status" value="1"/>
</dbReference>
<keyword evidence="5" id="KW-0238">DNA-binding</keyword>
<keyword evidence="10" id="KW-1185">Reference proteome</keyword>
<organism evidence="9 10">
    <name type="scientific">Candidatus Macondimonas diazotrophica</name>
    <dbReference type="NCBI Taxonomy" id="2305248"/>
    <lineage>
        <taxon>Bacteria</taxon>
        <taxon>Pseudomonadati</taxon>
        <taxon>Pseudomonadota</taxon>
        <taxon>Gammaproteobacteria</taxon>
        <taxon>Chromatiales</taxon>
        <taxon>Ectothiorhodospiraceae</taxon>
        <taxon>Candidatus Macondimonas</taxon>
    </lineage>
</organism>
<keyword evidence="3 7" id="KW-0862">Zinc</keyword>
<evidence type="ECO:0000256" key="3">
    <source>
        <dbReference type="ARBA" id="ARBA00022833"/>
    </source>
</evidence>
<evidence type="ECO:0000256" key="2">
    <source>
        <dbReference type="ARBA" id="ARBA00022491"/>
    </source>
</evidence>
<dbReference type="GO" id="GO:0000976">
    <property type="term" value="F:transcription cis-regulatory region binding"/>
    <property type="evidence" value="ECO:0007669"/>
    <property type="project" value="TreeGrafter"/>
</dbReference>
<dbReference type="SUPFAM" id="SSF46785">
    <property type="entry name" value="Winged helix' DNA-binding domain"/>
    <property type="match status" value="1"/>
</dbReference>
<keyword evidence="7" id="KW-0479">Metal-binding</keyword>
<evidence type="ECO:0000313" key="9">
    <source>
        <dbReference type="EMBL" id="TFZ83214.1"/>
    </source>
</evidence>
<dbReference type="InterPro" id="IPR043135">
    <property type="entry name" value="Fur_C"/>
</dbReference>
<gene>
    <name evidence="9" type="ORF">E4680_03930</name>
</gene>
<feature type="region of interest" description="Disordered" evidence="8">
    <location>
        <begin position="166"/>
        <end position="185"/>
    </location>
</feature>
<reference evidence="9 10" key="1">
    <citation type="journal article" date="2019" name="ISME J.">
        <title>Candidatus Macondimonas diazotrophica, a novel gammaproteobacterial genus dominating crude-oil-contaminated coastal sediments.</title>
        <authorList>
            <person name="Karthikeyan S."/>
            <person name="Konstantinidis K."/>
        </authorList>
    </citation>
    <scope>NUCLEOTIDE SEQUENCE [LARGE SCALE GENOMIC DNA]</scope>
    <source>
        <strain evidence="9 10">KTK01</strain>
    </source>
</reference>
<evidence type="ECO:0000313" key="10">
    <source>
        <dbReference type="Proteomes" id="UP000297890"/>
    </source>
</evidence>
<proteinExistence type="inferred from homology"/>
<feature type="binding site" evidence="7">
    <location>
        <position position="117"/>
    </location>
    <ligand>
        <name>Zn(2+)</name>
        <dbReference type="ChEBI" id="CHEBI:29105"/>
    </ligand>
</feature>
<feature type="binding site" evidence="7">
    <location>
        <position position="120"/>
    </location>
    <ligand>
        <name>Zn(2+)</name>
        <dbReference type="ChEBI" id="CHEBI:29105"/>
    </ligand>
</feature>
<feature type="compositionally biased region" description="Basic and acidic residues" evidence="8">
    <location>
        <begin position="175"/>
        <end position="185"/>
    </location>
</feature>
<dbReference type="GO" id="GO:1900376">
    <property type="term" value="P:regulation of secondary metabolite biosynthetic process"/>
    <property type="evidence" value="ECO:0007669"/>
    <property type="project" value="TreeGrafter"/>
</dbReference>
<evidence type="ECO:0000256" key="5">
    <source>
        <dbReference type="ARBA" id="ARBA00023125"/>
    </source>
</evidence>
<dbReference type="GO" id="GO:0045892">
    <property type="term" value="P:negative regulation of DNA-templated transcription"/>
    <property type="evidence" value="ECO:0007669"/>
    <property type="project" value="TreeGrafter"/>
</dbReference>
<name>A0A4Z0FAL1_9GAMM</name>
<dbReference type="GO" id="GO:0003700">
    <property type="term" value="F:DNA-binding transcription factor activity"/>
    <property type="evidence" value="ECO:0007669"/>
    <property type="project" value="InterPro"/>
</dbReference>